<proteinExistence type="predicted"/>
<accession>A0ABM7HLP0</accession>
<evidence type="ECO:0000313" key="2">
    <source>
        <dbReference type="Proteomes" id="UP000465622"/>
    </source>
</evidence>
<dbReference type="PANTHER" id="PTHR34853">
    <property type="match status" value="1"/>
</dbReference>
<dbReference type="PANTHER" id="PTHR34853:SF1">
    <property type="entry name" value="LIPASE 5"/>
    <property type="match status" value="1"/>
</dbReference>
<dbReference type="Pfam" id="PF03583">
    <property type="entry name" value="LIP"/>
    <property type="match status" value="1"/>
</dbReference>
<dbReference type="InterPro" id="IPR029058">
    <property type="entry name" value="AB_hydrolase_fold"/>
</dbReference>
<dbReference type="InterPro" id="IPR005152">
    <property type="entry name" value="Lipase_secreted"/>
</dbReference>
<protein>
    <submittedName>
        <fullName evidence="1">Secretory lipase family protein</fullName>
    </submittedName>
</protein>
<reference evidence="1 2" key="1">
    <citation type="journal article" date="2019" name="Emerg. Microbes Infect.">
        <title>Comprehensive subspecies identification of 175 nontuberculous mycobacteria species based on 7547 genomic profiles.</title>
        <authorList>
            <person name="Matsumoto Y."/>
            <person name="Kinjo T."/>
            <person name="Motooka D."/>
            <person name="Nabeya D."/>
            <person name="Jung N."/>
            <person name="Uechi K."/>
            <person name="Horii T."/>
            <person name="Iida T."/>
            <person name="Fujita J."/>
            <person name="Nakamura S."/>
        </authorList>
    </citation>
    <scope>NUCLEOTIDE SEQUENCE [LARGE SCALE GENOMIC DNA]</scope>
    <source>
        <strain evidence="1 2">JCM 12375</strain>
    </source>
</reference>
<sequence>MSVFAAISLAPVANADPPDPPGIQYQDFYTPPDPLPPGKPGDLIRSEPSRLVLEPSGQLGAFVADGTRIMYRSTGPLGQPTAVTGTYFEPHNPWPGQGPRPLISYATGMYGLGDQCAPSRIFNQGIHFSSGLDIMPGYEETFIATMVARGFAIVVTDYEGVGTPAPAPFMNRISQGNVMIDAARAAMQLPNTSLEPGGPVAFWGWSQGGAASASAAELAPLYGPELNLVGAWVGGPPADLSLLGPFGDGGLLQGALGYMINGLIAAYPPAEAQVMPVLSIYGVDLVNRTRNQCIMETALTFGFHHTSEYFVVDPALVFDNPDFKAVLGLQRVGTLKPEAPVFIESNRWDPVMPWHGARQLAVDWCAKGADVEFWTNYMHPFQNKMGTNHLLSYFVDGERSMQWVADRFNGLPTTPNCDAIPPVE</sequence>
<keyword evidence="2" id="KW-1185">Reference proteome</keyword>
<organism evidence="1 2">
    <name type="scientific">Mycolicibacterium mageritense</name>
    <name type="common">Mycobacterium mageritense</name>
    <dbReference type="NCBI Taxonomy" id="53462"/>
    <lineage>
        <taxon>Bacteria</taxon>
        <taxon>Bacillati</taxon>
        <taxon>Actinomycetota</taxon>
        <taxon>Actinomycetes</taxon>
        <taxon>Mycobacteriales</taxon>
        <taxon>Mycobacteriaceae</taxon>
        <taxon>Mycolicibacterium</taxon>
    </lineage>
</organism>
<dbReference type="Proteomes" id="UP000465622">
    <property type="component" value="Chromosome"/>
</dbReference>
<dbReference type="SUPFAM" id="SSF53474">
    <property type="entry name" value="alpha/beta-Hydrolases"/>
    <property type="match status" value="1"/>
</dbReference>
<dbReference type="EMBL" id="AP022567">
    <property type="protein sequence ID" value="BBX31406.1"/>
    <property type="molecule type" value="Genomic_DNA"/>
</dbReference>
<name>A0ABM7HLP0_MYCME</name>
<gene>
    <name evidence="1" type="ORF">MMAGJ_06880</name>
</gene>
<dbReference type="Gene3D" id="1.10.260.130">
    <property type="match status" value="1"/>
</dbReference>
<evidence type="ECO:0000313" key="1">
    <source>
        <dbReference type="EMBL" id="BBX31406.1"/>
    </source>
</evidence>
<dbReference type="PIRSF" id="PIRSF029171">
    <property type="entry name" value="Esterase_LipA"/>
    <property type="match status" value="1"/>
</dbReference>
<dbReference type="Gene3D" id="3.40.50.1820">
    <property type="entry name" value="alpha/beta hydrolase"/>
    <property type="match status" value="1"/>
</dbReference>